<dbReference type="InterPro" id="IPR050638">
    <property type="entry name" value="AA-Vitamin_Transporters"/>
</dbReference>
<evidence type="ECO:0000256" key="5">
    <source>
        <dbReference type="ARBA" id="ARBA00023136"/>
    </source>
</evidence>
<dbReference type="InterPro" id="IPR000620">
    <property type="entry name" value="EamA_dom"/>
</dbReference>
<evidence type="ECO:0000256" key="4">
    <source>
        <dbReference type="ARBA" id="ARBA00022989"/>
    </source>
</evidence>
<dbReference type="OrthoDB" id="5812248at2"/>
<keyword evidence="9" id="KW-1185">Reference proteome</keyword>
<dbReference type="AlphaFoldDB" id="A0A1H8B054"/>
<evidence type="ECO:0000256" key="2">
    <source>
        <dbReference type="ARBA" id="ARBA00007362"/>
    </source>
</evidence>
<evidence type="ECO:0000256" key="1">
    <source>
        <dbReference type="ARBA" id="ARBA00004141"/>
    </source>
</evidence>
<feature type="transmembrane region" description="Helical" evidence="6">
    <location>
        <begin position="255"/>
        <end position="274"/>
    </location>
</feature>
<feature type="transmembrane region" description="Helical" evidence="6">
    <location>
        <begin position="280"/>
        <end position="297"/>
    </location>
</feature>
<dbReference type="RefSeq" id="WP_050518772.1">
    <property type="nucleotide sequence ID" value="NZ_FOCO01000002.1"/>
</dbReference>
<sequence>MAKAVTFAGRDSRRGHLAMLAFSALVAGSFSLGAMAAPFVDPAALTTLRFILAGLIVGVAAMATTGIKRSAFDAPWRYLVLGLLLALYFVFMFEGLKTAAPVSAAAVFTLTPVMAAGFGWVLLRQITTPRMALALTIGAAGAAWVIFRADWHAVLNTHIGRGEWVYFWGCAAHALYAPMVRKLNRGEPAVVFSFGVMVAGALLLVLWSWPAIWATDWRAMPAIVWVTLAYVAIAASAATFVLMQYATMRLPAAKVMAYTYLTPCWVILWEIALGRGVPPLGVLAGIAMTILALYLLLED</sequence>
<feature type="transmembrane region" description="Helical" evidence="6">
    <location>
        <begin position="76"/>
        <end position="93"/>
    </location>
</feature>
<comment type="similarity">
    <text evidence="2">Belongs to the EamA transporter family.</text>
</comment>
<keyword evidence="3 6" id="KW-0812">Transmembrane</keyword>
<dbReference type="PANTHER" id="PTHR32322">
    <property type="entry name" value="INNER MEMBRANE TRANSPORTER"/>
    <property type="match status" value="1"/>
</dbReference>
<accession>A0A1H8B054</accession>
<dbReference type="PANTHER" id="PTHR32322:SF2">
    <property type="entry name" value="EAMA DOMAIN-CONTAINING PROTEIN"/>
    <property type="match status" value="1"/>
</dbReference>
<gene>
    <name evidence="8" type="ORF">SAMN05216227_100272</name>
</gene>
<dbReference type="STRING" id="1077947.SAMN05216227_100272"/>
<dbReference type="EMBL" id="FOCO01000002">
    <property type="protein sequence ID" value="SEM76350.1"/>
    <property type="molecule type" value="Genomic_DNA"/>
</dbReference>
<evidence type="ECO:0000256" key="6">
    <source>
        <dbReference type="SAM" id="Phobius"/>
    </source>
</evidence>
<evidence type="ECO:0000313" key="8">
    <source>
        <dbReference type="EMBL" id="SEM76350.1"/>
    </source>
</evidence>
<keyword evidence="5 6" id="KW-0472">Membrane</keyword>
<feature type="transmembrane region" description="Helical" evidence="6">
    <location>
        <begin position="99"/>
        <end position="123"/>
    </location>
</feature>
<feature type="domain" description="EamA" evidence="7">
    <location>
        <begin position="164"/>
        <end position="297"/>
    </location>
</feature>
<dbReference type="InterPro" id="IPR037185">
    <property type="entry name" value="EmrE-like"/>
</dbReference>
<feature type="transmembrane region" description="Helical" evidence="6">
    <location>
        <begin position="222"/>
        <end position="243"/>
    </location>
</feature>
<feature type="transmembrane region" description="Helical" evidence="6">
    <location>
        <begin position="46"/>
        <end position="64"/>
    </location>
</feature>
<reference evidence="8 9" key="1">
    <citation type="submission" date="2016-10" db="EMBL/GenBank/DDBJ databases">
        <authorList>
            <person name="de Groot N.N."/>
        </authorList>
    </citation>
    <scope>NUCLEOTIDE SEQUENCE [LARGE SCALE GENOMIC DNA]</scope>
    <source>
        <strain evidence="8 9">CGMCC 1.10836</strain>
    </source>
</reference>
<dbReference type="GO" id="GO:0016020">
    <property type="term" value="C:membrane"/>
    <property type="evidence" value="ECO:0007669"/>
    <property type="project" value="UniProtKB-SubCell"/>
</dbReference>
<evidence type="ECO:0000259" key="7">
    <source>
        <dbReference type="Pfam" id="PF00892"/>
    </source>
</evidence>
<dbReference type="Pfam" id="PF00892">
    <property type="entry name" value="EamA"/>
    <property type="match status" value="2"/>
</dbReference>
<name>A0A1H8B054_9RHOB</name>
<feature type="transmembrane region" description="Helical" evidence="6">
    <location>
        <begin position="189"/>
        <end position="210"/>
    </location>
</feature>
<feature type="domain" description="EamA" evidence="7">
    <location>
        <begin position="14"/>
        <end position="146"/>
    </location>
</feature>
<keyword evidence="4 6" id="KW-1133">Transmembrane helix</keyword>
<evidence type="ECO:0000256" key="3">
    <source>
        <dbReference type="ARBA" id="ARBA00022692"/>
    </source>
</evidence>
<dbReference type="SUPFAM" id="SSF103481">
    <property type="entry name" value="Multidrug resistance efflux transporter EmrE"/>
    <property type="match status" value="2"/>
</dbReference>
<organism evidence="8 9">
    <name type="scientific">Pseudorhodobacter antarcticus</name>
    <dbReference type="NCBI Taxonomy" id="1077947"/>
    <lineage>
        <taxon>Bacteria</taxon>
        <taxon>Pseudomonadati</taxon>
        <taxon>Pseudomonadota</taxon>
        <taxon>Alphaproteobacteria</taxon>
        <taxon>Rhodobacterales</taxon>
        <taxon>Paracoccaceae</taxon>
        <taxon>Pseudorhodobacter</taxon>
    </lineage>
</organism>
<proteinExistence type="inferred from homology"/>
<dbReference type="Proteomes" id="UP000183002">
    <property type="component" value="Unassembled WGS sequence"/>
</dbReference>
<protein>
    <submittedName>
        <fullName evidence="8">EamA-like transporter family protein</fullName>
    </submittedName>
</protein>
<evidence type="ECO:0000313" key="9">
    <source>
        <dbReference type="Proteomes" id="UP000183002"/>
    </source>
</evidence>
<comment type="subcellular location">
    <subcellularLocation>
        <location evidence="1">Membrane</location>
        <topology evidence="1">Multi-pass membrane protein</topology>
    </subcellularLocation>
</comment>